<reference evidence="3" key="2">
    <citation type="submission" date="2019-01" db="EMBL/GenBank/DDBJ databases">
        <title>Genome sequence of Desulfonema ishimotonii strain Tokyo 01.</title>
        <authorList>
            <person name="Fukui M."/>
        </authorList>
    </citation>
    <scope>NUCLEOTIDE SEQUENCE [LARGE SCALE GENOMIC DNA]</scope>
    <source>
        <strain evidence="3">Tokyo 01</strain>
    </source>
</reference>
<keyword evidence="3" id="KW-1185">Reference proteome</keyword>
<evidence type="ECO:0000313" key="3">
    <source>
        <dbReference type="Proteomes" id="UP000288096"/>
    </source>
</evidence>
<dbReference type="CDD" id="cd07750">
    <property type="entry name" value="PolyPPase_VTC_like"/>
    <property type="match status" value="1"/>
</dbReference>
<dbReference type="InterPro" id="IPR042267">
    <property type="entry name" value="VTC_sf"/>
</dbReference>
<dbReference type="Gene3D" id="3.20.100.30">
    <property type="entry name" value="VTC, catalytic tunnel domain"/>
    <property type="match status" value="1"/>
</dbReference>
<proteinExistence type="predicted"/>
<protein>
    <submittedName>
        <fullName evidence="2">VTC domain-containing protein</fullName>
    </submittedName>
</protein>
<organism evidence="2 3">
    <name type="scientific">Desulfonema ishimotonii</name>
    <dbReference type="NCBI Taxonomy" id="45657"/>
    <lineage>
        <taxon>Bacteria</taxon>
        <taxon>Pseudomonadati</taxon>
        <taxon>Thermodesulfobacteriota</taxon>
        <taxon>Desulfobacteria</taxon>
        <taxon>Desulfobacterales</taxon>
        <taxon>Desulfococcaceae</taxon>
        <taxon>Desulfonema</taxon>
    </lineage>
</organism>
<feature type="domain" description="VTC" evidence="1">
    <location>
        <begin position="6"/>
        <end position="246"/>
    </location>
</feature>
<dbReference type="OrthoDB" id="9800181at2"/>
<gene>
    <name evidence="2" type="ORF">DENIS_0138</name>
</gene>
<dbReference type="Pfam" id="PF09359">
    <property type="entry name" value="VTC"/>
    <property type="match status" value="1"/>
</dbReference>
<dbReference type="EMBL" id="BEXT01000001">
    <property type="protein sequence ID" value="GBC59202.1"/>
    <property type="molecule type" value="Genomic_DNA"/>
</dbReference>
<dbReference type="AlphaFoldDB" id="A0A401FQK0"/>
<dbReference type="InterPro" id="IPR018966">
    <property type="entry name" value="VTC_domain"/>
</dbReference>
<sequence length="265" mass="31477">MPPILERYELKFVIPEHMVDPISDFASVYCTLDKYSQITDGLFYRVNNLYFDTPNFLFLQRRLEGVENRFNMRIRSYGEEGNLPCFFEIKQKRVNIIKKFRAGVHDEDWPVMFEKSDYDISGKTRREEVGNKELFLRLAHSYNAGPRVLTQYKRKAYVSDVDDYGRVTFDMDLRYMPEERYNVRPDEARMIPNDDVMAFDPDPVGNIILELKCYSTQFPLWMIDLIRYFDLSRRSFSKYITGLRSVTELCRYDPGIRQSALGVFI</sequence>
<dbReference type="Proteomes" id="UP000288096">
    <property type="component" value="Unassembled WGS sequence"/>
</dbReference>
<reference evidence="3" key="1">
    <citation type="submission" date="2017-11" db="EMBL/GenBank/DDBJ databases">
        <authorList>
            <person name="Watanabe M."/>
            <person name="Kojima H."/>
        </authorList>
    </citation>
    <scope>NUCLEOTIDE SEQUENCE [LARGE SCALE GENOMIC DNA]</scope>
    <source>
        <strain evidence="3">Tokyo 01</strain>
    </source>
</reference>
<evidence type="ECO:0000313" key="2">
    <source>
        <dbReference type="EMBL" id="GBC59202.1"/>
    </source>
</evidence>
<accession>A0A401FQK0</accession>
<evidence type="ECO:0000259" key="1">
    <source>
        <dbReference type="Pfam" id="PF09359"/>
    </source>
</evidence>
<name>A0A401FQK0_9BACT</name>
<comment type="caution">
    <text evidence="2">The sequence shown here is derived from an EMBL/GenBank/DDBJ whole genome shotgun (WGS) entry which is preliminary data.</text>
</comment>
<dbReference type="GO" id="GO:0006799">
    <property type="term" value="P:polyphosphate biosynthetic process"/>
    <property type="evidence" value="ECO:0007669"/>
    <property type="project" value="UniProtKB-ARBA"/>
</dbReference>